<evidence type="ECO:0000313" key="2">
    <source>
        <dbReference type="EMBL" id="ODP26676.1"/>
    </source>
</evidence>
<comment type="caution">
    <text evidence="2">The sequence shown here is derived from an EMBL/GenBank/DDBJ whole genome shotgun (WGS) entry which is preliminary data.</text>
</comment>
<keyword evidence="1" id="KW-1133">Transmembrane helix</keyword>
<dbReference type="Proteomes" id="UP000094578">
    <property type="component" value="Unassembled WGS sequence"/>
</dbReference>
<protein>
    <submittedName>
        <fullName evidence="2">Uncharacterized protein</fullName>
    </submittedName>
</protein>
<reference evidence="2 3" key="1">
    <citation type="submission" date="2016-08" db="EMBL/GenBank/DDBJ databases">
        <title>Genome sequencing of Paenibacillus sp. TI45-13ar, isolated from Korean traditional nuruk.</title>
        <authorList>
            <person name="Kim S.-J."/>
        </authorList>
    </citation>
    <scope>NUCLEOTIDE SEQUENCE [LARGE SCALE GENOMIC DNA]</scope>
    <source>
        <strain evidence="2 3">TI45-13ar</strain>
    </source>
</reference>
<dbReference type="EMBL" id="MDER01000080">
    <property type="protein sequence ID" value="ODP26676.1"/>
    <property type="molecule type" value="Genomic_DNA"/>
</dbReference>
<sequence>MSRQVAKWVLTIAALGVLYVGVEVLLMYNHTPTVYSTIKRLQDHAPVIEAYGEQWTYKDIVDLKETKPTKFTQGEGAYKDQMYFYPGRPNSPANIFVKKQGTEYYRYMRTTIMFFHGVG</sequence>
<name>A0A1E3KYW4_9BACL</name>
<feature type="transmembrane region" description="Helical" evidence="1">
    <location>
        <begin position="6"/>
        <end position="28"/>
    </location>
</feature>
<evidence type="ECO:0000256" key="1">
    <source>
        <dbReference type="SAM" id="Phobius"/>
    </source>
</evidence>
<keyword evidence="1" id="KW-0812">Transmembrane</keyword>
<keyword evidence="1" id="KW-0472">Membrane</keyword>
<evidence type="ECO:0000313" key="3">
    <source>
        <dbReference type="Proteomes" id="UP000094578"/>
    </source>
</evidence>
<organism evidence="2 3">
    <name type="scientific">Paenibacillus nuruki</name>
    <dbReference type="NCBI Taxonomy" id="1886670"/>
    <lineage>
        <taxon>Bacteria</taxon>
        <taxon>Bacillati</taxon>
        <taxon>Bacillota</taxon>
        <taxon>Bacilli</taxon>
        <taxon>Bacillales</taxon>
        <taxon>Paenibacillaceae</taxon>
        <taxon>Paenibacillus</taxon>
    </lineage>
</organism>
<dbReference type="RefSeq" id="WP_069329295.1">
    <property type="nucleotide sequence ID" value="NZ_MDER01000080.1"/>
</dbReference>
<gene>
    <name evidence="2" type="ORF">PTI45_03955</name>
</gene>
<dbReference type="AlphaFoldDB" id="A0A1E3KYW4"/>
<proteinExistence type="predicted"/>
<accession>A0A1E3KYW4</accession>
<keyword evidence="3" id="KW-1185">Reference proteome</keyword>